<accession>A0A1C3JAY3</accession>
<evidence type="ECO:0000313" key="1">
    <source>
        <dbReference type="EMBL" id="SBT12332.1"/>
    </source>
</evidence>
<name>A0A1C3JAY3_9VIBR</name>
<dbReference type="EMBL" id="FLQZ01000023">
    <property type="protein sequence ID" value="SBT12332.1"/>
    <property type="molecule type" value="Genomic_DNA"/>
</dbReference>
<dbReference type="AlphaFoldDB" id="A0A1C3JAY3"/>
<organism evidence="1 2">
    <name type="scientific">Vibrio celticus</name>
    <dbReference type="NCBI Taxonomy" id="446372"/>
    <lineage>
        <taxon>Bacteria</taxon>
        <taxon>Pseudomonadati</taxon>
        <taxon>Pseudomonadota</taxon>
        <taxon>Gammaproteobacteria</taxon>
        <taxon>Vibrionales</taxon>
        <taxon>Vibrionaceae</taxon>
        <taxon>Vibrio</taxon>
    </lineage>
</organism>
<protein>
    <submittedName>
        <fullName evidence="1">Uncharacterized protein</fullName>
    </submittedName>
</protein>
<sequence>MYHANSENGYQYWFCGKNNLRLCQMDLFKLESK</sequence>
<dbReference type="Proteomes" id="UP000092819">
    <property type="component" value="Unassembled WGS sequence"/>
</dbReference>
<evidence type="ECO:0000313" key="2">
    <source>
        <dbReference type="Proteomes" id="UP000092819"/>
    </source>
</evidence>
<keyword evidence="2" id="KW-1185">Reference proteome</keyword>
<gene>
    <name evidence="1" type="ORF">VCE7224_01074</name>
</gene>
<proteinExistence type="predicted"/>
<reference evidence="2" key="1">
    <citation type="submission" date="2016-06" db="EMBL/GenBank/DDBJ databases">
        <authorList>
            <person name="Rodrigo-Torres L."/>
            <person name="Arahal D.R."/>
        </authorList>
    </citation>
    <scope>NUCLEOTIDE SEQUENCE [LARGE SCALE GENOMIC DNA]</scope>
    <source>
        <strain evidence="2">CECT 7224</strain>
    </source>
</reference>